<dbReference type="PROSITE" id="PS50943">
    <property type="entry name" value="HTH_CROC1"/>
    <property type="match status" value="1"/>
</dbReference>
<organism evidence="3 4">
    <name type="scientific">Selenomonas ruminantium</name>
    <dbReference type="NCBI Taxonomy" id="971"/>
    <lineage>
        <taxon>Bacteria</taxon>
        <taxon>Bacillati</taxon>
        <taxon>Bacillota</taxon>
        <taxon>Negativicutes</taxon>
        <taxon>Selenomonadales</taxon>
        <taxon>Selenomonadaceae</taxon>
        <taxon>Selenomonas</taxon>
    </lineage>
</organism>
<dbReference type="GO" id="GO:0005829">
    <property type="term" value="C:cytosol"/>
    <property type="evidence" value="ECO:0007669"/>
    <property type="project" value="TreeGrafter"/>
</dbReference>
<dbReference type="InterPro" id="IPR001387">
    <property type="entry name" value="Cro/C1-type_HTH"/>
</dbReference>
<keyword evidence="1 3" id="KW-0238">DNA-binding</keyword>
<evidence type="ECO:0000313" key="3">
    <source>
        <dbReference type="EMBL" id="SDP26797.1"/>
    </source>
</evidence>
<dbReference type="GO" id="GO:0003677">
    <property type="term" value="F:DNA binding"/>
    <property type="evidence" value="ECO:0007669"/>
    <property type="project" value="UniProtKB-KW"/>
</dbReference>
<evidence type="ECO:0000256" key="1">
    <source>
        <dbReference type="ARBA" id="ARBA00023125"/>
    </source>
</evidence>
<feature type="domain" description="HTH cro/C1-type" evidence="2">
    <location>
        <begin position="16"/>
        <end position="72"/>
    </location>
</feature>
<evidence type="ECO:0000313" key="4">
    <source>
        <dbReference type="Proteomes" id="UP000182412"/>
    </source>
</evidence>
<dbReference type="GO" id="GO:0003700">
    <property type="term" value="F:DNA-binding transcription factor activity"/>
    <property type="evidence" value="ECO:0007669"/>
    <property type="project" value="TreeGrafter"/>
</dbReference>
<dbReference type="CDD" id="cd00093">
    <property type="entry name" value="HTH_XRE"/>
    <property type="match status" value="1"/>
</dbReference>
<gene>
    <name evidence="3" type="ORF">SAMN05216366_11157</name>
</gene>
<dbReference type="EMBL" id="FNJQ01000011">
    <property type="protein sequence ID" value="SDP26797.1"/>
    <property type="molecule type" value="Genomic_DNA"/>
</dbReference>
<dbReference type="AlphaFoldDB" id="A0A1H0RBA7"/>
<protein>
    <submittedName>
        <fullName evidence="3">DNA-binding transcriptional regulator, XRE-family HTH domain</fullName>
    </submittedName>
</protein>
<dbReference type="Proteomes" id="UP000182412">
    <property type="component" value="Unassembled WGS sequence"/>
</dbReference>
<dbReference type="Pfam" id="PF01381">
    <property type="entry name" value="HTH_3"/>
    <property type="match status" value="1"/>
</dbReference>
<name>A0A1H0RBA7_SELRU</name>
<dbReference type="RefSeq" id="WP_074572069.1">
    <property type="nucleotide sequence ID" value="NZ_FNJQ01000011.1"/>
</dbReference>
<dbReference type="InterPro" id="IPR010982">
    <property type="entry name" value="Lambda_DNA-bd_dom_sf"/>
</dbReference>
<accession>A0A1H0RBA7</accession>
<sequence>MGIRRDIFYRQIGAKIAYYRTLYGMEQSQLADKIHISQSTLSRIERGKYGENISIAMLLDIAEGLEIDPSLLTTFTGLEKNMWSYKPYTDM</sequence>
<evidence type="ECO:0000259" key="2">
    <source>
        <dbReference type="PROSITE" id="PS50943"/>
    </source>
</evidence>
<dbReference type="OrthoDB" id="1629646at2"/>
<dbReference type="Gene3D" id="1.10.260.40">
    <property type="entry name" value="lambda repressor-like DNA-binding domains"/>
    <property type="match status" value="1"/>
</dbReference>
<dbReference type="PANTHER" id="PTHR46797:SF1">
    <property type="entry name" value="METHYLPHOSPHONATE SYNTHASE"/>
    <property type="match status" value="1"/>
</dbReference>
<dbReference type="SUPFAM" id="SSF47413">
    <property type="entry name" value="lambda repressor-like DNA-binding domains"/>
    <property type="match status" value="1"/>
</dbReference>
<proteinExistence type="predicted"/>
<dbReference type="SMART" id="SM00530">
    <property type="entry name" value="HTH_XRE"/>
    <property type="match status" value="1"/>
</dbReference>
<reference evidence="3 4" key="1">
    <citation type="submission" date="2016-10" db="EMBL/GenBank/DDBJ databases">
        <authorList>
            <person name="de Groot N.N."/>
        </authorList>
    </citation>
    <scope>NUCLEOTIDE SEQUENCE [LARGE SCALE GENOMIC DNA]</scope>
    <source>
        <strain evidence="3 4">S137</strain>
    </source>
</reference>
<dbReference type="PANTHER" id="PTHR46797">
    <property type="entry name" value="HTH-TYPE TRANSCRIPTIONAL REGULATOR"/>
    <property type="match status" value="1"/>
</dbReference>
<dbReference type="InterPro" id="IPR050807">
    <property type="entry name" value="TransReg_Diox_bact_type"/>
</dbReference>